<dbReference type="AlphaFoldDB" id="A0AAD3TZF3"/>
<reference evidence="1" key="2">
    <citation type="submission" date="2023-06" db="EMBL/GenBank/DDBJ databases">
        <authorList>
            <person name="Kobayashi Y."/>
            <person name="Kayamori A."/>
            <person name="Aoki K."/>
            <person name="Shiwa Y."/>
            <person name="Fujita N."/>
            <person name="Sugita T."/>
            <person name="Iwasaki W."/>
            <person name="Tanaka N."/>
            <person name="Takashima M."/>
        </authorList>
    </citation>
    <scope>NUCLEOTIDE SEQUENCE</scope>
    <source>
        <strain evidence="1">HIS016</strain>
    </source>
</reference>
<dbReference type="Proteomes" id="UP001222932">
    <property type="component" value="Unassembled WGS sequence"/>
</dbReference>
<evidence type="ECO:0000313" key="1">
    <source>
        <dbReference type="EMBL" id="GMK59583.1"/>
    </source>
</evidence>
<comment type="caution">
    <text evidence="1">The sequence shown here is derived from an EMBL/GenBank/DDBJ whole genome shotgun (WGS) entry which is preliminary data.</text>
</comment>
<sequence>MFTARALRPLSSAPRLVRARFNSTKAHSNEPSHGLDLLMAVAAGTAVVVGLKTAIDKRTSHVSPSPKVEEVEDDLQDKVAEAVSTAKETASEAVGHVRESASEAVDHAKENVSGALEAARVAASEASDKTKETVDDAVAAVKSKAASAAEAVKDAGHDAKDAVHESNEAALEKIRKIAEPLSSMPFADSVIADLMAEVEKALHGNSKK</sequence>
<organism evidence="1 2">
    <name type="scientific">Cutaneotrichosporon spelunceum</name>
    <dbReference type="NCBI Taxonomy" id="1672016"/>
    <lineage>
        <taxon>Eukaryota</taxon>
        <taxon>Fungi</taxon>
        <taxon>Dikarya</taxon>
        <taxon>Basidiomycota</taxon>
        <taxon>Agaricomycotina</taxon>
        <taxon>Tremellomycetes</taxon>
        <taxon>Trichosporonales</taxon>
        <taxon>Trichosporonaceae</taxon>
        <taxon>Cutaneotrichosporon</taxon>
    </lineage>
</organism>
<dbReference type="EMBL" id="BTCM01000008">
    <property type="protein sequence ID" value="GMK59583.1"/>
    <property type="molecule type" value="Genomic_DNA"/>
</dbReference>
<dbReference type="SUPFAM" id="SSF58113">
    <property type="entry name" value="Apolipoprotein A-I"/>
    <property type="match status" value="1"/>
</dbReference>
<dbReference type="PANTHER" id="PTHR47372">
    <property type="entry name" value="DAUER UP-REGULATED-RELATED"/>
    <property type="match status" value="1"/>
</dbReference>
<accession>A0AAD3TZF3</accession>
<gene>
    <name evidence="1" type="ORF">CspeluHIS016_0801890</name>
</gene>
<reference evidence="1" key="1">
    <citation type="journal article" date="2023" name="BMC Genomics">
        <title>Chromosome-level genome assemblies of Cutaneotrichosporon spp. (Trichosporonales, Basidiomycota) reveal imbalanced evolution between nucleotide sequences and chromosome synteny.</title>
        <authorList>
            <person name="Kobayashi Y."/>
            <person name="Kayamori A."/>
            <person name="Aoki K."/>
            <person name="Shiwa Y."/>
            <person name="Matsutani M."/>
            <person name="Fujita N."/>
            <person name="Sugita T."/>
            <person name="Iwasaki W."/>
            <person name="Tanaka N."/>
            <person name="Takashima M."/>
        </authorList>
    </citation>
    <scope>NUCLEOTIDE SEQUENCE</scope>
    <source>
        <strain evidence="1">HIS016</strain>
    </source>
</reference>
<proteinExistence type="predicted"/>
<keyword evidence="2" id="KW-1185">Reference proteome</keyword>
<dbReference type="Gene3D" id="1.20.120.20">
    <property type="entry name" value="Apolipoprotein"/>
    <property type="match status" value="1"/>
</dbReference>
<protein>
    <submittedName>
        <fullName evidence="1">Uncharacterized protein</fullName>
    </submittedName>
</protein>
<dbReference type="PANTHER" id="PTHR47372:SF11">
    <property type="entry name" value="RE19971P"/>
    <property type="match status" value="1"/>
</dbReference>
<name>A0AAD3TZF3_9TREE</name>
<evidence type="ECO:0000313" key="2">
    <source>
        <dbReference type="Proteomes" id="UP001222932"/>
    </source>
</evidence>